<organism evidence="1 2">
    <name type="scientific">Avena sativa</name>
    <name type="common">Oat</name>
    <dbReference type="NCBI Taxonomy" id="4498"/>
    <lineage>
        <taxon>Eukaryota</taxon>
        <taxon>Viridiplantae</taxon>
        <taxon>Streptophyta</taxon>
        <taxon>Embryophyta</taxon>
        <taxon>Tracheophyta</taxon>
        <taxon>Spermatophyta</taxon>
        <taxon>Magnoliopsida</taxon>
        <taxon>Liliopsida</taxon>
        <taxon>Poales</taxon>
        <taxon>Poaceae</taxon>
        <taxon>BOP clade</taxon>
        <taxon>Pooideae</taxon>
        <taxon>Poodae</taxon>
        <taxon>Poeae</taxon>
        <taxon>Poeae Chloroplast Group 1 (Aveneae type)</taxon>
        <taxon>Aveninae</taxon>
        <taxon>Avena</taxon>
    </lineage>
</organism>
<dbReference type="Proteomes" id="UP001732700">
    <property type="component" value="Chromosome 3D"/>
</dbReference>
<proteinExistence type="predicted"/>
<accession>A0ACD5VWB8</accession>
<reference evidence="1" key="1">
    <citation type="submission" date="2021-05" db="EMBL/GenBank/DDBJ databases">
        <authorList>
            <person name="Scholz U."/>
            <person name="Mascher M."/>
            <person name="Fiebig A."/>
        </authorList>
    </citation>
    <scope>NUCLEOTIDE SEQUENCE [LARGE SCALE GENOMIC DNA]</scope>
</reference>
<reference evidence="1" key="2">
    <citation type="submission" date="2025-09" db="UniProtKB">
        <authorList>
            <consortium name="EnsemblPlants"/>
        </authorList>
    </citation>
    <scope>IDENTIFICATION</scope>
</reference>
<evidence type="ECO:0000313" key="2">
    <source>
        <dbReference type="Proteomes" id="UP001732700"/>
    </source>
</evidence>
<keyword evidence="2" id="KW-1185">Reference proteome</keyword>
<protein>
    <submittedName>
        <fullName evidence="1">Uncharacterized protein</fullName>
    </submittedName>
</protein>
<name>A0ACD5VWB8_AVESA</name>
<sequence>MPGSLPMYSDSSPNNQATKMPNTHNPISHLILLCLTSFCIQTPNTMNSALALFSFQSPSFNLNQCPLSRHQQISTNWGTRQQWSPKPIRAIVGSNATGGLSNAYRGGNTLPSSPLTDVIQEFYSSINDKDITRLKKLLDPDCVVEHASYYKPLDVKNTHTYFTRLMVAMRKNVKFAIDDVCQGVEPTVAVMWHLEWNNKIIPFTKGCSFYMCAENGEALLIRKVHIFNESPLKPGKPALEILLFIAVLFDTLPKEAEAFLQNPEALARSIVKLYKFCMEPFVVYLLSYYIRFWSFVAQGLTMVLGFLYNIFKRFV</sequence>
<evidence type="ECO:0000313" key="1">
    <source>
        <dbReference type="EnsemblPlants" id="AVESA.00010b.r2.3DG0522390.1.CDS"/>
    </source>
</evidence>
<dbReference type="EnsemblPlants" id="AVESA.00010b.r2.3DG0522390.1">
    <property type="protein sequence ID" value="AVESA.00010b.r2.3DG0522390.1.CDS"/>
    <property type="gene ID" value="AVESA.00010b.r2.3DG0522390"/>
</dbReference>